<feature type="region of interest" description="Disordered" evidence="1">
    <location>
        <begin position="65"/>
        <end position="101"/>
    </location>
</feature>
<protein>
    <submittedName>
        <fullName evidence="2">Uncharacterized protein</fullName>
    </submittedName>
</protein>
<feature type="region of interest" description="Disordered" evidence="1">
    <location>
        <begin position="1"/>
        <end position="21"/>
    </location>
</feature>
<sequence length="101" mass="11508">MPPYPTEVRGALFPTPVEGRGTTGGTCVRSMSIDLFQLTYAPARLGLYLLPLFYPLREDGCVHTTHRHKDEMEGEAEGERERAKLRRETQRPEFDSRLLTS</sequence>
<keyword evidence="3" id="KW-1185">Reference proteome</keyword>
<accession>A0AAV2P0I4</accession>
<evidence type="ECO:0000313" key="2">
    <source>
        <dbReference type="EMBL" id="CAL1686123.1"/>
    </source>
</evidence>
<organism evidence="2 3">
    <name type="scientific">Lasius platythorax</name>
    <dbReference type="NCBI Taxonomy" id="488582"/>
    <lineage>
        <taxon>Eukaryota</taxon>
        <taxon>Metazoa</taxon>
        <taxon>Ecdysozoa</taxon>
        <taxon>Arthropoda</taxon>
        <taxon>Hexapoda</taxon>
        <taxon>Insecta</taxon>
        <taxon>Pterygota</taxon>
        <taxon>Neoptera</taxon>
        <taxon>Endopterygota</taxon>
        <taxon>Hymenoptera</taxon>
        <taxon>Apocrita</taxon>
        <taxon>Aculeata</taxon>
        <taxon>Formicoidea</taxon>
        <taxon>Formicidae</taxon>
        <taxon>Formicinae</taxon>
        <taxon>Lasius</taxon>
        <taxon>Lasius</taxon>
    </lineage>
</organism>
<feature type="compositionally biased region" description="Basic and acidic residues" evidence="1">
    <location>
        <begin position="77"/>
        <end position="101"/>
    </location>
</feature>
<evidence type="ECO:0000313" key="3">
    <source>
        <dbReference type="Proteomes" id="UP001497644"/>
    </source>
</evidence>
<gene>
    <name evidence="2" type="ORF">LPLAT_LOCUS11486</name>
</gene>
<name>A0AAV2P0I4_9HYME</name>
<reference evidence="2" key="1">
    <citation type="submission" date="2024-04" db="EMBL/GenBank/DDBJ databases">
        <authorList>
            <consortium name="Molecular Ecology Group"/>
        </authorList>
    </citation>
    <scope>NUCLEOTIDE SEQUENCE</scope>
</reference>
<proteinExistence type="predicted"/>
<dbReference type="AlphaFoldDB" id="A0AAV2P0I4"/>
<dbReference type="EMBL" id="OZ034829">
    <property type="protein sequence ID" value="CAL1686123.1"/>
    <property type="molecule type" value="Genomic_DNA"/>
</dbReference>
<dbReference type="Proteomes" id="UP001497644">
    <property type="component" value="Chromosome 6"/>
</dbReference>
<evidence type="ECO:0000256" key="1">
    <source>
        <dbReference type="SAM" id="MobiDB-lite"/>
    </source>
</evidence>